<reference evidence="2" key="2">
    <citation type="journal article" date="2023" name="IMA Fungus">
        <title>Comparative genomic study of the Penicillium genus elucidates a diverse pangenome and 15 lateral gene transfer events.</title>
        <authorList>
            <person name="Petersen C."/>
            <person name="Sorensen T."/>
            <person name="Nielsen M.R."/>
            <person name="Sondergaard T.E."/>
            <person name="Sorensen J.L."/>
            <person name="Fitzpatrick D.A."/>
            <person name="Frisvad J.C."/>
            <person name="Nielsen K.L."/>
        </authorList>
    </citation>
    <scope>NUCLEOTIDE SEQUENCE</scope>
    <source>
        <strain evidence="2">IBT 30728</strain>
    </source>
</reference>
<dbReference type="EMBL" id="JAPWDQ010000001">
    <property type="protein sequence ID" value="KAJ5495051.1"/>
    <property type="molecule type" value="Genomic_DNA"/>
</dbReference>
<dbReference type="AlphaFoldDB" id="A0A9W9XL63"/>
<accession>A0A9W9XL63</accession>
<feature type="compositionally biased region" description="Basic and acidic residues" evidence="1">
    <location>
        <begin position="24"/>
        <end position="33"/>
    </location>
</feature>
<keyword evidence="3" id="KW-1185">Reference proteome</keyword>
<name>A0A9W9XL63_9EURO</name>
<dbReference type="RefSeq" id="XP_056794064.1">
    <property type="nucleotide sequence ID" value="XM_056929771.1"/>
</dbReference>
<evidence type="ECO:0000256" key="1">
    <source>
        <dbReference type="SAM" id="MobiDB-lite"/>
    </source>
</evidence>
<organism evidence="2 3">
    <name type="scientific">Penicillium diatomitis</name>
    <dbReference type="NCBI Taxonomy" id="2819901"/>
    <lineage>
        <taxon>Eukaryota</taxon>
        <taxon>Fungi</taxon>
        <taxon>Dikarya</taxon>
        <taxon>Ascomycota</taxon>
        <taxon>Pezizomycotina</taxon>
        <taxon>Eurotiomycetes</taxon>
        <taxon>Eurotiomycetidae</taxon>
        <taxon>Eurotiales</taxon>
        <taxon>Aspergillaceae</taxon>
        <taxon>Penicillium</taxon>
    </lineage>
</organism>
<proteinExistence type="predicted"/>
<reference evidence="2" key="1">
    <citation type="submission" date="2022-12" db="EMBL/GenBank/DDBJ databases">
        <authorList>
            <person name="Petersen C."/>
        </authorList>
    </citation>
    <scope>NUCLEOTIDE SEQUENCE</scope>
    <source>
        <strain evidence="2">IBT 30728</strain>
    </source>
</reference>
<dbReference type="Proteomes" id="UP001148312">
    <property type="component" value="Unassembled WGS sequence"/>
</dbReference>
<dbReference type="GeneID" id="81620020"/>
<comment type="caution">
    <text evidence="2">The sequence shown here is derived from an EMBL/GenBank/DDBJ whole genome shotgun (WGS) entry which is preliminary data.</text>
</comment>
<evidence type="ECO:0000313" key="3">
    <source>
        <dbReference type="Proteomes" id="UP001148312"/>
    </source>
</evidence>
<feature type="region of interest" description="Disordered" evidence="1">
    <location>
        <begin position="1"/>
        <end position="33"/>
    </location>
</feature>
<sequence>MFTTDEGDLQFVRDGEGDADDDAAADRGDNDHEWKADLMRLISRHGRGPQPEMEGPPTEG</sequence>
<gene>
    <name evidence="2" type="ORF">N7539_000167</name>
</gene>
<evidence type="ECO:0000313" key="2">
    <source>
        <dbReference type="EMBL" id="KAJ5495051.1"/>
    </source>
</evidence>
<protein>
    <submittedName>
        <fullName evidence="2">Uncharacterized protein</fullName>
    </submittedName>
</protein>